<keyword evidence="3" id="KW-1185">Reference proteome</keyword>
<accession>A0ABV6TCZ7</accession>
<dbReference type="EMBL" id="JBHMQV010000009">
    <property type="protein sequence ID" value="MFC0843673.1"/>
    <property type="molecule type" value="Genomic_DNA"/>
</dbReference>
<evidence type="ECO:0000256" key="1">
    <source>
        <dbReference type="SAM" id="MobiDB-lite"/>
    </source>
</evidence>
<name>A0ABV6TCZ7_9ACTN</name>
<evidence type="ECO:0000313" key="2">
    <source>
        <dbReference type="EMBL" id="MFC0843673.1"/>
    </source>
</evidence>
<reference evidence="2 3" key="1">
    <citation type="submission" date="2024-09" db="EMBL/GenBank/DDBJ databases">
        <authorList>
            <person name="Sun Q."/>
            <person name="Mori K."/>
        </authorList>
    </citation>
    <scope>NUCLEOTIDE SEQUENCE [LARGE SCALE GENOMIC DNA]</scope>
    <source>
        <strain evidence="2 3">JCM 4557</strain>
    </source>
</reference>
<proteinExistence type="predicted"/>
<dbReference type="Proteomes" id="UP001589887">
    <property type="component" value="Unassembled WGS sequence"/>
</dbReference>
<comment type="caution">
    <text evidence="2">The sequence shown here is derived from an EMBL/GenBank/DDBJ whole genome shotgun (WGS) entry which is preliminary data.</text>
</comment>
<sequence length="110" mass="12553">MPARHPRPVHPAIVSLIDEPVRVMLDQPKMPAWFTAAVRWGLCSRGRALRFFPPRRRPYNRTPRSYPHGWSLEEMGPHYTRGGHHPAREPVGSPHRAPEQAGTSPRKAAR</sequence>
<protein>
    <submittedName>
        <fullName evidence="2">Uncharacterized protein</fullName>
    </submittedName>
</protein>
<evidence type="ECO:0000313" key="3">
    <source>
        <dbReference type="Proteomes" id="UP001589887"/>
    </source>
</evidence>
<dbReference type="RefSeq" id="WP_394317380.1">
    <property type="nucleotide sequence ID" value="NZ_JBHMQV010000009.1"/>
</dbReference>
<gene>
    <name evidence="2" type="ORF">ACFH04_08040</name>
</gene>
<organism evidence="2 3">
    <name type="scientific">Streptomyces noboritoensis</name>
    <dbReference type="NCBI Taxonomy" id="67337"/>
    <lineage>
        <taxon>Bacteria</taxon>
        <taxon>Bacillati</taxon>
        <taxon>Actinomycetota</taxon>
        <taxon>Actinomycetes</taxon>
        <taxon>Kitasatosporales</taxon>
        <taxon>Streptomycetaceae</taxon>
        <taxon>Streptomyces</taxon>
    </lineage>
</organism>
<feature type="region of interest" description="Disordered" evidence="1">
    <location>
        <begin position="55"/>
        <end position="110"/>
    </location>
</feature>